<evidence type="ECO:0000313" key="5">
    <source>
        <dbReference type="EMBL" id="MBM7478367.1"/>
    </source>
</evidence>
<dbReference type="PANTHER" id="PTHR48081:SF33">
    <property type="entry name" value="KYNURENINE FORMAMIDASE"/>
    <property type="match status" value="1"/>
</dbReference>
<dbReference type="SUPFAM" id="SSF53474">
    <property type="entry name" value="alpha/beta-Hydrolases"/>
    <property type="match status" value="1"/>
</dbReference>
<evidence type="ECO:0000256" key="1">
    <source>
        <dbReference type="ARBA" id="ARBA00022801"/>
    </source>
</evidence>
<dbReference type="Gene3D" id="3.40.50.1820">
    <property type="entry name" value="alpha/beta hydrolase"/>
    <property type="match status" value="1"/>
</dbReference>
<dbReference type="InterPro" id="IPR049492">
    <property type="entry name" value="BD-FAE-like_dom"/>
</dbReference>
<dbReference type="Pfam" id="PF20434">
    <property type="entry name" value="BD-FAE"/>
    <property type="match status" value="1"/>
</dbReference>
<feature type="compositionally biased region" description="Low complexity" evidence="2">
    <location>
        <begin position="39"/>
        <end position="62"/>
    </location>
</feature>
<evidence type="ECO:0000256" key="2">
    <source>
        <dbReference type="SAM" id="MobiDB-lite"/>
    </source>
</evidence>
<feature type="region of interest" description="Disordered" evidence="2">
    <location>
        <begin position="39"/>
        <end position="67"/>
    </location>
</feature>
<comment type="caution">
    <text evidence="5">The sequence shown here is derived from an EMBL/GenBank/DDBJ whole genome shotgun (WGS) entry which is preliminary data.</text>
</comment>
<protein>
    <submittedName>
        <fullName evidence="5">Acetyl esterase/lipase</fullName>
    </submittedName>
</protein>
<dbReference type="InterPro" id="IPR050300">
    <property type="entry name" value="GDXG_lipolytic_enzyme"/>
</dbReference>
<keyword evidence="3" id="KW-0732">Signal</keyword>
<reference evidence="5 6" key="1">
    <citation type="submission" date="2021-01" db="EMBL/GenBank/DDBJ databases">
        <title>Sequencing the genomes of 1000 actinobacteria strains.</title>
        <authorList>
            <person name="Klenk H.-P."/>
        </authorList>
    </citation>
    <scope>NUCLEOTIDE SEQUENCE [LARGE SCALE GENOMIC DNA]</scope>
    <source>
        <strain evidence="5 6">DSM 46000</strain>
    </source>
</reference>
<gene>
    <name evidence="5" type="ORF">JOD49_001287</name>
</gene>
<evidence type="ECO:0000256" key="3">
    <source>
        <dbReference type="SAM" id="SignalP"/>
    </source>
</evidence>
<proteinExistence type="predicted"/>
<dbReference type="EMBL" id="JAFBBO010000001">
    <property type="protein sequence ID" value="MBM7478367.1"/>
    <property type="molecule type" value="Genomic_DNA"/>
</dbReference>
<feature type="signal peptide" evidence="3">
    <location>
        <begin position="1"/>
        <end position="39"/>
    </location>
</feature>
<evidence type="ECO:0000259" key="4">
    <source>
        <dbReference type="Pfam" id="PF20434"/>
    </source>
</evidence>
<sequence>MRVRPVDGPRRAPSTVGGRRRAPVLAAALALALATAGCAGPTDPRVPSSTSSSPSAAPDDAVLTTFSYGPRPAQSADLILPAALAGRTEELRTPSEVTGGEEAGETVDVVVLVHGGGWGAEYDRSSEAAVARDLTDDGVVVWNLDYRGVGAADPADEGGWPRTFEDVAAGLDLLPEALGTAGLTPGRVAVVGHSAGGTLALWLAARHTLPDGAPGASPRVLPDLVVTQAGVNDLLGARSANGARGPVEALMGGSTTEVTDDRYDLANPTTRLPLGVPTLVTTGDLDAVVLPSVAADYAEAARAAGDDVTLAVIPGEDHLSPQNPRSGAWAAVRDWLAERGVAPSAVGVSPAP</sequence>
<feature type="chain" id="PRO_5045913083" evidence="3">
    <location>
        <begin position="40"/>
        <end position="352"/>
    </location>
</feature>
<dbReference type="InterPro" id="IPR029058">
    <property type="entry name" value="AB_hydrolase_fold"/>
</dbReference>
<dbReference type="PANTHER" id="PTHR48081">
    <property type="entry name" value="AB HYDROLASE SUPERFAMILY PROTEIN C4A8.06C"/>
    <property type="match status" value="1"/>
</dbReference>
<dbReference type="Proteomes" id="UP000698059">
    <property type="component" value="Unassembled WGS sequence"/>
</dbReference>
<dbReference type="RefSeq" id="WP_205306451.1">
    <property type="nucleotide sequence ID" value="NZ_BAAAVF010000019.1"/>
</dbReference>
<organism evidence="5 6">
    <name type="scientific">Oerskovia jenensis</name>
    <dbReference type="NCBI Taxonomy" id="162169"/>
    <lineage>
        <taxon>Bacteria</taxon>
        <taxon>Bacillati</taxon>
        <taxon>Actinomycetota</taxon>
        <taxon>Actinomycetes</taxon>
        <taxon>Micrococcales</taxon>
        <taxon>Cellulomonadaceae</taxon>
        <taxon>Oerskovia</taxon>
    </lineage>
</organism>
<keyword evidence="6" id="KW-1185">Reference proteome</keyword>
<accession>A0ABS2LDH1</accession>
<feature type="domain" description="BD-FAE-like" evidence="4">
    <location>
        <begin position="103"/>
        <end position="292"/>
    </location>
</feature>
<name>A0ABS2LDH1_9CELL</name>
<evidence type="ECO:0000313" key="6">
    <source>
        <dbReference type="Proteomes" id="UP000698059"/>
    </source>
</evidence>
<keyword evidence="1" id="KW-0378">Hydrolase</keyword>